<dbReference type="CDD" id="cd02612">
    <property type="entry name" value="HAD_PGPPase"/>
    <property type="match status" value="1"/>
</dbReference>
<evidence type="ECO:0000313" key="6">
    <source>
        <dbReference type="Proteomes" id="UP000466431"/>
    </source>
</evidence>
<accession>A0A7I7REX3</accession>
<dbReference type="GO" id="GO:0046872">
    <property type="term" value="F:metal ion binding"/>
    <property type="evidence" value="ECO:0007669"/>
    <property type="project" value="UniProtKB-KW"/>
</dbReference>
<evidence type="ECO:0000256" key="1">
    <source>
        <dbReference type="ARBA" id="ARBA00009184"/>
    </source>
</evidence>
<reference evidence="5 6" key="1">
    <citation type="journal article" date="2019" name="Emerg. Microbes Infect.">
        <title>Comprehensive subspecies identification of 175 nontuberculous mycobacteria species based on 7547 genomic profiles.</title>
        <authorList>
            <person name="Matsumoto Y."/>
            <person name="Kinjo T."/>
            <person name="Motooka D."/>
            <person name="Nabeya D."/>
            <person name="Jung N."/>
            <person name="Uechi K."/>
            <person name="Horii T."/>
            <person name="Iida T."/>
            <person name="Fujita J."/>
            <person name="Nakamura S."/>
        </authorList>
    </citation>
    <scope>NUCLEOTIDE SEQUENCE [LARGE SCALE GENOMIC DNA]</scope>
    <source>
        <strain evidence="5 6">JCM 18439</strain>
    </source>
</reference>
<dbReference type="GO" id="GO:0016787">
    <property type="term" value="F:hydrolase activity"/>
    <property type="evidence" value="ECO:0007669"/>
    <property type="project" value="UniProtKB-KW"/>
</dbReference>
<gene>
    <name evidence="5" type="ORF">MCEL_07200</name>
</gene>
<dbReference type="Pfam" id="PF12710">
    <property type="entry name" value="HAD"/>
    <property type="match status" value="1"/>
</dbReference>
<dbReference type="KEGG" id="mcee:MCEL_07200"/>
<proteinExistence type="inferred from homology"/>
<sequence length="279" mass="30445">MGASTRSGAVIQGLKPPVVRLDRAMHAQTAAPDPIAEIAASPAGPDVGAFFDLDGTLVDGFTATAHAADRIRRRQARIGEVLGVVEASVRYRLGRMQFERLLTRAAGYLRGESLAELDELGERLFIERIAARVFPYMHEIVQAHQQRGHTVVLSSSALTIHAEPVARFTGIDHVLCNHFELDEAGRLTGRIAKPVIWGRNKSSAVQAFCETNDVALQRSYFYADGDEDAALMALVGNPRPVNPRPGLATMAAENGWPVLRVEGSGDRRRVSLRRLIGYD</sequence>
<protein>
    <recommendedName>
        <fullName evidence="7">Haloacid dehalogenase</fullName>
    </recommendedName>
</protein>
<dbReference type="PANTHER" id="PTHR43344">
    <property type="entry name" value="PHOSPHOSERINE PHOSPHATASE"/>
    <property type="match status" value="1"/>
</dbReference>
<dbReference type="Gene3D" id="3.40.50.1000">
    <property type="entry name" value="HAD superfamily/HAD-like"/>
    <property type="match status" value="1"/>
</dbReference>
<dbReference type="InterPro" id="IPR036412">
    <property type="entry name" value="HAD-like_sf"/>
</dbReference>
<dbReference type="PANTHER" id="PTHR43344:SF13">
    <property type="entry name" value="PHOSPHATASE RV3661-RELATED"/>
    <property type="match status" value="1"/>
</dbReference>
<dbReference type="InterPro" id="IPR050582">
    <property type="entry name" value="HAD-like_SerB"/>
</dbReference>
<evidence type="ECO:0000256" key="4">
    <source>
        <dbReference type="ARBA" id="ARBA00022842"/>
    </source>
</evidence>
<name>A0A7I7REX3_MYCCF</name>
<dbReference type="Gene3D" id="1.20.1440.100">
    <property type="entry name" value="SG protein - dephosphorylation function"/>
    <property type="match status" value="1"/>
</dbReference>
<evidence type="ECO:0000313" key="5">
    <source>
        <dbReference type="EMBL" id="BBY42425.1"/>
    </source>
</evidence>
<evidence type="ECO:0000256" key="3">
    <source>
        <dbReference type="ARBA" id="ARBA00022801"/>
    </source>
</evidence>
<dbReference type="InterPro" id="IPR023214">
    <property type="entry name" value="HAD_sf"/>
</dbReference>
<dbReference type="SUPFAM" id="SSF56784">
    <property type="entry name" value="HAD-like"/>
    <property type="match status" value="1"/>
</dbReference>
<keyword evidence="2" id="KW-0479">Metal-binding</keyword>
<dbReference type="Proteomes" id="UP000466431">
    <property type="component" value="Chromosome"/>
</dbReference>
<keyword evidence="4" id="KW-0460">Magnesium</keyword>
<evidence type="ECO:0000256" key="2">
    <source>
        <dbReference type="ARBA" id="ARBA00022723"/>
    </source>
</evidence>
<comment type="similarity">
    <text evidence="1">Belongs to the HAD-like hydrolase superfamily. SerB family.</text>
</comment>
<organism evidence="5 6">
    <name type="scientific">Mycolicibacterium celeriflavum</name>
    <name type="common">Mycobacterium celeriflavum</name>
    <dbReference type="NCBI Taxonomy" id="1249101"/>
    <lineage>
        <taxon>Bacteria</taxon>
        <taxon>Bacillati</taxon>
        <taxon>Actinomycetota</taxon>
        <taxon>Actinomycetes</taxon>
        <taxon>Mycobacteriales</taxon>
        <taxon>Mycobacteriaceae</taxon>
        <taxon>Mycolicibacterium</taxon>
    </lineage>
</organism>
<keyword evidence="3" id="KW-0378">Hydrolase</keyword>
<dbReference type="AlphaFoldDB" id="A0A7I7REX3"/>
<keyword evidence="6" id="KW-1185">Reference proteome</keyword>
<dbReference type="NCBIfam" id="TIGR01488">
    <property type="entry name" value="HAD-SF-IB"/>
    <property type="match status" value="1"/>
</dbReference>
<dbReference type="NCBIfam" id="TIGR01490">
    <property type="entry name" value="HAD-SF-IB-hyp1"/>
    <property type="match status" value="1"/>
</dbReference>
<evidence type="ECO:0008006" key="7">
    <source>
        <dbReference type="Google" id="ProtNLM"/>
    </source>
</evidence>
<dbReference type="EMBL" id="AP022591">
    <property type="protein sequence ID" value="BBY42425.1"/>
    <property type="molecule type" value="Genomic_DNA"/>
</dbReference>
<dbReference type="InterPro" id="IPR006385">
    <property type="entry name" value="HAD_hydro_SerB1"/>
</dbReference>